<dbReference type="InterPro" id="IPR000483">
    <property type="entry name" value="Cys-rich_flank_reg_C"/>
</dbReference>
<dbReference type="FunFam" id="2.60.40.10:FF:000032">
    <property type="entry name" value="palladin isoform X1"/>
    <property type="match status" value="1"/>
</dbReference>
<dbReference type="PANTHER" id="PTHR24366">
    <property type="entry name" value="IG(IMMUNOGLOBULIN) AND LRR(LEUCINE RICH REPEAT) DOMAINS"/>
    <property type="match status" value="1"/>
</dbReference>
<evidence type="ECO:0000259" key="9">
    <source>
        <dbReference type="PROSITE" id="PS50835"/>
    </source>
</evidence>
<protein>
    <submittedName>
        <fullName evidence="11">Leucine-rich repeat-containing protein 15-like</fullName>
    </submittedName>
</protein>
<dbReference type="AlphaFoldDB" id="A0A6P4YHE3"/>
<dbReference type="InterPro" id="IPR003599">
    <property type="entry name" value="Ig_sub"/>
</dbReference>
<evidence type="ECO:0000313" key="10">
    <source>
        <dbReference type="Proteomes" id="UP000515135"/>
    </source>
</evidence>
<dbReference type="PROSITE" id="PS51450">
    <property type="entry name" value="LRR"/>
    <property type="match status" value="7"/>
</dbReference>
<dbReference type="PANTHER" id="PTHR24366:SF170">
    <property type="entry name" value="RE50361P"/>
    <property type="match status" value="1"/>
</dbReference>
<dbReference type="InterPro" id="IPR007110">
    <property type="entry name" value="Ig-like_dom"/>
</dbReference>
<name>A0A6P4YHE3_BRABE</name>
<dbReference type="InterPro" id="IPR013783">
    <property type="entry name" value="Ig-like_fold"/>
</dbReference>
<keyword evidence="5" id="KW-0325">Glycoprotein</keyword>
<feature type="compositionally biased region" description="Polar residues" evidence="7">
    <location>
        <begin position="577"/>
        <end position="587"/>
    </location>
</feature>
<dbReference type="InterPro" id="IPR025875">
    <property type="entry name" value="Leu-rich_rpt_4"/>
</dbReference>
<dbReference type="InterPro" id="IPR032675">
    <property type="entry name" value="LRR_dom_sf"/>
</dbReference>
<feature type="compositionally biased region" description="Polar residues" evidence="7">
    <location>
        <begin position="507"/>
        <end position="526"/>
    </location>
</feature>
<dbReference type="SMART" id="SM00408">
    <property type="entry name" value="IGc2"/>
    <property type="match status" value="1"/>
</dbReference>
<evidence type="ECO:0000256" key="1">
    <source>
        <dbReference type="ARBA" id="ARBA00022614"/>
    </source>
</evidence>
<dbReference type="Gene3D" id="3.80.10.10">
    <property type="entry name" value="Ribonuclease Inhibitor"/>
    <property type="match status" value="3"/>
</dbReference>
<dbReference type="SMART" id="SM00365">
    <property type="entry name" value="LRR_SD22"/>
    <property type="match status" value="7"/>
</dbReference>
<evidence type="ECO:0000256" key="8">
    <source>
        <dbReference type="SAM" id="SignalP"/>
    </source>
</evidence>
<dbReference type="InterPro" id="IPR036179">
    <property type="entry name" value="Ig-like_dom_sf"/>
</dbReference>
<feature type="signal peptide" evidence="8">
    <location>
        <begin position="1"/>
        <end position="21"/>
    </location>
</feature>
<keyword evidence="3" id="KW-0677">Repeat</keyword>
<dbReference type="SMART" id="SM00369">
    <property type="entry name" value="LRR_TYP"/>
    <property type="match status" value="12"/>
</dbReference>
<dbReference type="SMART" id="SM00082">
    <property type="entry name" value="LRRCT"/>
    <property type="match status" value="1"/>
</dbReference>
<feature type="chain" id="PRO_5027894519" evidence="8">
    <location>
        <begin position="22"/>
        <end position="587"/>
    </location>
</feature>
<dbReference type="OrthoDB" id="2015831at2759"/>
<keyword evidence="6" id="KW-0393">Immunoglobulin domain</keyword>
<feature type="region of interest" description="Disordered" evidence="7">
    <location>
        <begin position="499"/>
        <end position="587"/>
    </location>
</feature>
<dbReference type="InterPro" id="IPR003591">
    <property type="entry name" value="Leu-rich_rpt_typical-subtyp"/>
</dbReference>
<keyword evidence="1" id="KW-0433">Leucine-rich repeat</keyword>
<reference evidence="11" key="1">
    <citation type="submission" date="2025-08" db="UniProtKB">
        <authorList>
            <consortium name="RefSeq"/>
        </authorList>
    </citation>
    <scope>IDENTIFICATION</scope>
    <source>
        <tissue evidence="11">Gonad</tissue>
    </source>
</reference>
<dbReference type="Proteomes" id="UP000515135">
    <property type="component" value="Unplaced"/>
</dbReference>
<dbReference type="SUPFAM" id="SSF48726">
    <property type="entry name" value="Immunoglobulin"/>
    <property type="match status" value="1"/>
</dbReference>
<keyword evidence="2 8" id="KW-0732">Signal</keyword>
<keyword evidence="4" id="KW-1015">Disulfide bond</keyword>
<dbReference type="PROSITE" id="PS50835">
    <property type="entry name" value="IG_LIKE"/>
    <property type="match status" value="1"/>
</dbReference>
<evidence type="ECO:0000256" key="2">
    <source>
        <dbReference type="ARBA" id="ARBA00022729"/>
    </source>
</evidence>
<evidence type="ECO:0000256" key="4">
    <source>
        <dbReference type="ARBA" id="ARBA00023157"/>
    </source>
</evidence>
<gene>
    <name evidence="11" type="primary">LOC109467730</name>
</gene>
<dbReference type="Pfam" id="PF13855">
    <property type="entry name" value="LRR_8"/>
    <property type="match status" value="2"/>
</dbReference>
<dbReference type="Pfam" id="PF07679">
    <property type="entry name" value="I-set"/>
    <property type="match status" value="1"/>
</dbReference>
<dbReference type="RefSeq" id="XP_019621339.1">
    <property type="nucleotide sequence ID" value="XM_019765780.1"/>
</dbReference>
<accession>A0A6P4YHE3</accession>
<dbReference type="InterPro" id="IPR013098">
    <property type="entry name" value="Ig_I-set"/>
</dbReference>
<evidence type="ECO:0000256" key="6">
    <source>
        <dbReference type="ARBA" id="ARBA00023319"/>
    </source>
</evidence>
<dbReference type="SUPFAM" id="SSF52058">
    <property type="entry name" value="L domain-like"/>
    <property type="match status" value="1"/>
</dbReference>
<dbReference type="FunFam" id="3.80.10.10:FF:001360">
    <property type="entry name" value="Uncharacterized protein"/>
    <property type="match status" value="1"/>
</dbReference>
<feature type="domain" description="Ig-like" evidence="9">
    <location>
        <begin position="395"/>
        <end position="486"/>
    </location>
</feature>
<organism evidence="10 11">
    <name type="scientific">Branchiostoma belcheri</name>
    <name type="common">Amphioxus</name>
    <dbReference type="NCBI Taxonomy" id="7741"/>
    <lineage>
        <taxon>Eukaryota</taxon>
        <taxon>Metazoa</taxon>
        <taxon>Chordata</taxon>
        <taxon>Cephalochordata</taxon>
        <taxon>Leptocardii</taxon>
        <taxon>Amphioxiformes</taxon>
        <taxon>Branchiostomatidae</taxon>
        <taxon>Branchiostoma</taxon>
    </lineage>
</organism>
<dbReference type="SMART" id="SM00409">
    <property type="entry name" value="IG"/>
    <property type="match status" value="1"/>
</dbReference>
<dbReference type="Pfam" id="PF13516">
    <property type="entry name" value="LRR_6"/>
    <property type="match status" value="1"/>
</dbReference>
<dbReference type="InterPro" id="IPR001611">
    <property type="entry name" value="Leu-rich_rpt"/>
</dbReference>
<dbReference type="Pfam" id="PF12799">
    <property type="entry name" value="LRR_4"/>
    <property type="match status" value="1"/>
</dbReference>
<dbReference type="FunFam" id="3.80.10.10:FF:000732">
    <property type="entry name" value="GD11101"/>
    <property type="match status" value="2"/>
</dbReference>
<evidence type="ECO:0000313" key="11">
    <source>
        <dbReference type="RefSeq" id="XP_019621339.1"/>
    </source>
</evidence>
<dbReference type="InterPro" id="IPR003598">
    <property type="entry name" value="Ig_sub2"/>
</dbReference>
<dbReference type="GeneID" id="109467730"/>
<evidence type="ECO:0000256" key="5">
    <source>
        <dbReference type="ARBA" id="ARBA00023180"/>
    </source>
</evidence>
<feature type="compositionally biased region" description="Low complexity" evidence="7">
    <location>
        <begin position="534"/>
        <end position="576"/>
    </location>
</feature>
<dbReference type="Gene3D" id="2.60.40.10">
    <property type="entry name" value="Immunoglobulins"/>
    <property type="match status" value="1"/>
</dbReference>
<sequence>MPNKLKKLLVLLVIILHETGSTTPCSQSCYPSCVCSRNLGLTSVPEDLSKSLTYLDLSGNDIATISRKTLLRYRRLEKLVLSSNQIIDIQSGSFPVLPQLLELSLNSNKITNIQRGAFSNIPRLQKLFLSSNRITNIQHGVFTSLAQLQELSLSSNQITNIQRGAFKNLPQLQKLFLSSNRITNIQRGTFLNLPQLQKLFLSSNRITFIQHGAFRNLAQLQELSLSQNQIQHVEISNLPQLQNLNLARNQITNIRHGVFRNLPQLQNLNLKNNQISNIQLSAFSNLLQLQSLYLNGNRIKTIQSDALSNLPQLQTLQLHSNQMETLSSTAYSMLSSISSVTMQWNPWQCDCRMLPFRLQMNGSHSFENHMTCSKPDNLQGQKLKDINPEDFCKEPTIRSFHRVDNDTLVQGETLHLVCEASGMPKPDVTVTFPSGLNTTVESGGRVTVEVKNTTATVTITGVTAADAGQYTCIATNPAGSASATLSVNVHLKVPTTTAKLNAPPLTDTLTHPMVTSNSNLASSATFSPPVPVGSTPSEHLLSSPSSSLPGSTPGPSQHLVSSKTSSLSINTSSTPSDQTESDPTFSD</sequence>
<keyword evidence="10" id="KW-1185">Reference proteome</keyword>
<proteinExistence type="predicted"/>
<evidence type="ECO:0000256" key="3">
    <source>
        <dbReference type="ARBA" id="ARBA00022737"/>
    </source>
</evidence>
<evidence type="ECO:0000256" key="7">
    <source>
        <dbReference type="SAM" id="MobiDB-lite"/>
    </source>
</evidence>
<dbReference type="KEGG" id="bbel:109467730"/>